<evidence type="ECO:0000256" key="2">
    <source>
        <dbReference type="ARBA" id="ARBA00023108"/>
    </source>
</evidence>
<accession>A0A7R8V550</accession>
<gene>
    <name evidence="4" type="ORF">HERILL_LOCUS14239</name>
</gene>
<dbReference type="Gene3D" id="3.15.10.30">
    <property type="entry name" value="Haemolymph juvenile hormone binding protein"/>
    <property type="match status" value="1"/>
</dbReference>
<dbReference type="Pfam" id="PF06585">
    <property type="entry name" value="JHBP"/>
    <property type="match status" value="1"/>
</dbReference>
<dbReference type="SMART" id="SM00700">
    <property type="entry name" value="JHBP"/>
    <property type="match status" value="1"/>
</dbReference>
<protein>
    <submittedName>
        <fullName evidence="4">Uncharacterized protein</fullName>
    </submittedName>
</protein>
<keyword evidence="2" id="KW-0090">Biological rhythms</keyword>
<dbReference type="GO" id="GO:0005615">
    <property type="term" value="C:extracellular space"/>
    <property type="evidence" value="ECO:0007669"/>
    <property type="project" value="TreeGrafter"/>
</dbReference>
<dbReference type="PANTHER" id="PTHR11008">
    <property type="entry name" value="PROTEIN TAKEOUT-LIKE PROTEIN"/>
    <property type="match status" value="1"/>
</dbReference>
<keyword evidence="1" id="KW-0732">Signal</keyword>
<proteinExistence type="inferred from homology"/>
<evidence type="ECO:0000313" key="4">
    <source>
        <dbReference type="EMBL" id="CAD7091840.1"/>
    </source>
</evidence>
<dbReference type="PANTHER" id="PTHR11008:SF35">
    <property type="entry name" value="PROTEIN TAKEOUT-LIKE PROTEIN"/>
    <property type="match status" value="1"/>
</dbReference>
<dbReference type="GO" id="GO:0007623">
    <property type="term" value="P:circadian rhythm"/>
    <property type="evidence" value="ECO:0007669"/>
    <property type="project" value="UniProtKB-ARBA"/>
</dbReference>
<evidence type="ECO:0000256" key="1">
    <source>
        <dbReference type="ARBA" id="ARBA00022729"/>
    </source>
</evidence>
<organism evidence="4 5">
    <name type="scientific">Hermetia illucens</name>
    <name type="common">Black soldier fly</name>
    <dbReference type="NCBI Taxonomy" id="343691"/>
    <lineage>
        <taxon>Eukaryota</taxon>
        <taxon>Metazoa</taxon>
        <taxon>Ecdysozoa</taxon>
        <taxon>Arthropoda</taxon>
        <taxon>Hexapoda</taxon>
        <taxon>Insecta</taxon>
        <taxon>Pterygota</taxon>
        <taxon>Neoptera</taxon>
        <taxon>Endopterygota</taxon>
        <taxon>Diptera</taxon>
        <taxon>Brachycera</taxon>
        <taxon>Stratiomyomorpha</taxon>
        <taxon>Stratiomyidae</taxon>
        <taxon>Hermetiinae</taxon>
        <taxon>Hermetia</taxon>
    </lineage>
</organism>
<dbReference type="InParanoid" id="A0A7R8V550"/>
<dbReference type="InterPro" id="IPR010562">
    <property type="entry name" value="Haemolymph_juvenile_hormone-bd"/>
</dbReference>
<dbReference type="EMBL" id="LR899014">
    <property type="protein sequence ID" value="CAD7091840.1"/>
    <property type="molecule type" value="Genomic_DNA"/>
</dbReference>
<dbReference type="InterPro" id="IPR038606">
    <property type="entry name" value="To_sf"/>
</dbReference>
<reference evidence="4 5" key="1">
    <citation type="submission" date="2020-11" db="EMBL/GenBank/DDBJ databases">
        <authorList>
            <person name="Wallbank WR R."/>
            <person name="Pardo Diaz C."/>
            <person name="Kozak K."/>
            <person name="Martin S."/>
            <person name="Jiggins C."/>
            <person name="Moest M."/>
            <person name="Warren A I."/>
            <person name="Generalovic N T."/>
            <person name="Byers J.R.P. K."/>
            <person name="Montejo-Kovacevich G."/>
            <person name="Yen C E."/>
        </authorList>
    </citation>
    <scope>NUCLEOTIDE SEQUENCE [LARGE SCALE GENOMIC DNA]</scope>
</reference>
<dbReference type="Proteomes" id="UP000594454">
    <property type="component" value="Chromosome 6"/>
</dbReference>
<name>A0A7R8V550_HERIL</name>
<dbReference type="FunFam" id="3.15.10.30:FF:000001">
    <property type="entry name" value="Takeout-like protein 1"/>
    <property type="match status" value="1"/>
</dbReference>
<evidence type="ECO:0000313" key="5">
    <source>
        <dbReference type="Proteomes" id="UP000594454"/>
    </source>
</evidence>
<comment type="similarity">
    <text evidence="3">Belongs to the TO family.</text>
</comment>
<evidence type="ECO:0000256" key="3">
    <source>
        <dbReference type="ARBA" id="ARBA00060902"/>
    </source>
</evidence>
<sequence length="255" mass="28647">MCDMTKIRLFGGTIVTLAFLINVGYAIDTLPEYVKPCSRSDPGLNTCIKNSFNYLKPYLKDGLTELGVPSLEPLEIDELIMDNNAGAVRIKARFSSIAALGASNYSVREVRNDIKNLRIDMSLGIPRVEVTGKYDVAGNVLLLPVRSHGNFWAEFLNISAIAKLYGQEKIKNGKTYMYINKLGIDFTMKNARFKVEDKLNTQNILGEAINQFLNQNAKELIQEMRPTASQSIARLLQKILNTAFGKLEMSYWLHD</sequence>
<dbReference type="AlphaFoldDB" id="A0A7R8V550"/>
<keyword evidence="5" id="KW-1185">Reference proteome</keyword>
<dbReference type="OrthoDB" id="8185598at2759"/>
<dbReference type="OMA" id="VIGQAMN"/>